<keyword evidence="2" id="KW-0378">Hydrolase</keyword>
<dbReference type="PANTHER" id="PTHR42717">
    <property type="entry name" value="DIHYDROOROTASE-RELATED"/>
    <property type="match status" value="1"/>
</dbReference>
<name>A0A2W2GVL5_9ACTN</name>
<dbReference type="SUPFAM" id="SSF51338">
    <property type="entry name" value="Composite domain of metallo-dependent hydrolases"/>
    <property type="match status" value="1"/>
</dbReference>
<evidence type="ECO:0000259" key="1">
    <source>
        <dbReference type="Pfam" id="PF01979"/>
    </source>
</evidence>
<dbReference type="EMBL" id="POUA01000168">
    <property type="protein sequence ID" value="PZG41640.1"/>
    <property type="molecule type" value="Genomic_DNA"/>
</dbReference>
<dbReference type="InterPro" id="IPR006680">
    <property type="entry name" value="Amidohydro-rel"/>
</dbReference>
<dbReference type="Pfam" id="PF01979">
    <property type="entry name" value="Amidohydro_1"/>
    <property type="match status" value="1"/>
</dbReference>
<dbReference type="Gene3D" id="2.30.40.10">
    <property type="entry name" value="Urease, subunit C, domain 1"/>
    <property type="match status" value="1"/>
</dbReference>
<proteinExistence type="predicted"/>
<feature type="domain" description="Amidohydrolase-related" evidence="1">
    <location>
        <begin position="53"/>
        <end position="335"/>
    </location>
</feature>
<evidence type="ECO:0000313" key="3">
    <source>
        <dbReference type="Proteomes" id="UP000248544"/>
    </source>
</evidence>
<dbReference type="GO" id="GO:0019213">
    <property type="term" value="F:deacetylase activity"/>
    <property type="evidence" value="ECO:0007669"/>
    <property type="project" value="InterPro"/>
</dbReference>
<dbReference type="AlphaFoldDB" id="A0A2W2GVL5"/>
<comment type="caution">
    <text evidence="2">The sequence shown here is derived from an EMBL/GenBank/DDBJ whole genome shotgun (WGS) entry which is preliminary data.</text>
</comment>
<dbReference type="InterPro" id="IPR032466">
    <property type="entry name" value="Metal_Hydrolase"/>
</dbReference>
<dbReference type="SUPFAM" id="SSF51556">
    <property type="entry name" value="Metallo-dependent hydrolases"/>
    <property type="match status" value="1"/>
</dbReference>
<sequence length="383" mass="39933">MTYDLVIAGGSVLDPAEGLDGRYDVGVRDGRIADIGAGLDQAGAPVFDAGGLLVVPGLVDGHAHVYPGVTAMGAWPDGICPNGGVTTVVDGGSAGTDAFPGFLRRVVAGSRTRVLCHLNLSRAGLTREAGELRPGLVDPDGVSAALREHPEVAVGIKLRLSQRFTGGPCLPMLRLGAKVAAETDRPLHVHIGATVESPAEFLPLLSAGDIVTHYQTPRPHGLLDEHGALLPAVRRARERGVLFDCGHGMTHFSFRVAEALLAQGFPPDTISSDVSARSFPELRPGLLTVMNKWLALGLTPAEVIRAATSRPAAALGLDKGAGRLQVGGVADVAVLAWEEGAFAYGDAEGARRETGRRWRPVATVRAGRLHRIGPCECGKAARG</sequence>
<dbReference type="Proteomes" id="UP000248544">
    <property type="component" value="Unassembled WGS sequence"/>
</dbReference>
<evidence type="ECO:0000313" key="2">
    <source>
        <dbReference type="EMBL" id="PZG41640.1"/>
    </source>
</evidence>
<accession>A0A2W2GVL5</accession>
<reference evidence="2 3" key="1">
    <citation type="submission" date="2018-01" db="EMBL/GenBank/DDBJ databases">
        <title>Draft genome sequence of Sphaerisporangium sp. 7K107.</title>
        <authorList>
            <person name="Sahin N."/>
            <person name="Saygin H."/>
            <person name="Ay H."/>
        </authorList>
    </citation>
    <scope>NUCLEOTIDE SEQUENCE [LARGE SCALE GENOMIC DNA]</scope>
    <source>
        <strain evidence="2 3">7K107</strain>
    </source>
</reference>
<dbReference type="InterPro" id="IPR020043">
    <property type="entry name" value="Deacetylase_Atu3266-like"/>
</dbReference>
<keyword evidence="3" id="KW-1185">Reference proteome</keyword>
<gene>
    <name evidence="2" type="ORF">C1I98_20940</name>
</gene>
<dbReference type="GO" id="GO:0016810">
    <property type="term" value="F:hydrolase activity, acting on carbon-nitrogen (but not peptide) bonds"/>
    <property type="evidence" value="ECO:0007669"/>
    <property type="project" value="InterPro"/>
</dbReference>
<dbReference type="PANTHER" id="PTHR42717:SF1">
    <property type="entry name" value="IMIDAZOLONEPROPIONASE AND RELATED AMIDOHYDROLASES"/>
    <property type="match status" value="1"/>
</dbReference>
<dbReference type="Gene3D" id="3.20.20.140">
    <property type="entry name" value="Metal-dependent hydrolases"/>
    <property type="match status" value="1"/>
</dbReference>
<protein>
    <submittedName>
        <fullName evidence="2">Amidohydrolase/deacetylase family metallohydrolase</fullName>
    </submittedName>
</protein>
<dbReference type="RefSeq" id="WP_111169136.1">
    <property type="nucleotide sequence ID" value="NZ_POUA01000168.1"/>
</dbReference>
<organism evidence="2 3">
    <name type="scientific">Spongiactinospora gelatinilytica</name>
    <dbReference type="NCBI Taxonomy" id="2666298"/>
    <lineage>
        <taxon>Bacteria</taxon>
        <taxon>Bacillati</taxon>
        <taxon>Actinomycetota</taxon>
        <taxon>Actinomycetes</taxon>
        <taxon>Streptosporangiales</taxon>
        <taxon>Streptosporangiaceae</taxon>
        <taxon>Spongiactinospora</taxon>
    </lineage>
</organism>
<dbReference type="InterPro" id="IPR011059">
    <property type="entry name" value="Metal-dep_hydrolase_composite"/>
</dbReference>